<keyword evidence="7 12" id="KW-0808">Transferase</keyword>
<evidence type="ECO:0000259" key="13">
    <source>
        <dbReference type="PROSITE" id="PS50972"/>
    </source>
</evidence>
<feature type="domain" description="Pterin-binding" evidence="13">
    <location>
        <begin position="19"/>
        <end position="280"/>
    </location>
</feature>
<evidence type="ECO:0000256" key="3">
    <source>
        <dbReference type="ARBA" id="ARBA00004763"/>
    </source>
</evidence>
<gene>
    <name evidence="14" type="ORF">HNR65_000232</name>
</gene>
<dbReference type="GO" id="GO:0046656">
    <property type="term" value="P:folic acid biosynthetic process"/>
    <property type="evidence" value="ECO:0007669"/>
    <property type="project" value="UniProtKB-KW"/>
</dbReference>
<evidence type="ECO:0000256" key="2">
    <source>
        <dbReference type="ARBA" id="ARBA00001946"/>
    </source>
</evidence>
<dbReference type="FunFam" id="3.20.20.20:FF:000006">
    <property type="entry name" value="Dihydropteroate synthase"/>
    <property type="match status" value="1"/>
</dbReference>
<evidence type="ECO:0000313" key="14">
    <source>
        <dbReference type="EMBL" id="MBA2879925.1"/>
    </source>
</evidence>
<dbReference type="RefSeq" id="WP_181549609.1">
    <property type="nucleotide sequence ID" value="NZ_JACDUS010000001.1"/>
</dbReference>
<keyword evidence="8 12" id="KW-0479">Metal-binding</keyword>
<dbReference type="PROSITE" id="PS50972">
    <property type="entry name" value="PTERIN_BINDING"/>
    <property type="match status" value="1"/>
</dbReference>
<evidence type="ECO:0000256" key="4">
    <source>
        <dbReference type="ARBA" id="ARBA00009503"/>
    </source>
</evidence>
<dbReference type="Pfam" id="PF00809">
    <property type="entry name" value="Pterin_bind"/>
    <property type="match status" value="1"/>
</dbReference>
<comment type="pathway">
    <text evidence="3 12">Cofactor biosynthesis; tetrahydrofolate biosynthesis; 7,8-dihydrofolate from 2-amino-4-hydroxy-6-hydroxymethyl-7,8-dihydropteridine diphosphate and 4-aminobenzoate: step 1/2.</text>
</comment>
<comment type="cofactor">
    <cofactor evidence="2 12">
        <name>Mg(2+)</name>
        <dbReference type="ChEBI" id="CHEBI:18420"/>
    </cofactor>
</comment>
<evidence type="ECO:0000313" key="15">
    <source>
        <dbReference type="Proteomes" id="UP000525298"/>
    </source>
</evidence>
<reference evidence="14 15" key="1">
    <citation type="submission" date="2020-07" db="EMBL/GenBank/DDBJ databases">
        <title>Genomic Encyclopedia of Type Strains, Phase IV (KMG-IV): sequencing the most valuable type-strain genomes for metagenomic binning, comparative biology and taxonomic classification.</title>
        <authorList>
            <person name="Goeker M."/>
        </authorList>
    </citation>
    <scope>NUCLEOTIDE SEQUENCE [LARGE SCALE GENOMIC DNA]</scope>
    <source>
        <strain evidence="14 15">DSM 17721</strain>
    </source>
</reference>
<comment type="catalytic activity">
    <reaction evidence="1">
        <text>(7,8-dihydropterin-6-yl)methyl diphosphate + 4-aminobenzoate = 7,8-dihydropteroate + diphosphate</text>
        <dbReference type="Rhea" id="RHEA:19949"/>
        <dbReference type="ChEBI" id="CHEBI:17836"/>
        <dbReference type="ChEBI" id="CHEBI:17839"/>
        <dbReference type="ChEBI" id="CHEBI:33019"/>
        <dbReference type="ChEBI" id="CHEBI:72950"/>
        <dbReference type="EC" id="2.5.1.15"/>
    </reaction>
</comment>
<organism evidence="14 15">
    <name type="scientific">Desulfosalsimonas propionicica</name>
    <dbReference type="NCBI Taxonomy" id="332175"/>
    <lineage>
        <taxon>Bacteria</taxon>
        <taxon>Pseudomonadati</taxon>
        <taxon>Thermodesulfobacteriota</taxon>
        <taxon>Desulfobacteria</taxon>
        <taxon>Desulfobacterales</taxon>
        <taxon>Desulfosalsimonadaceae</taxon>
        <taxon>Desulfosalsimonas</taxon>
    </lineage>
</organism>
<dbReference type="PANTHER" id="PTHR20941">
    <property type="entry name" value="FOLATE SYNTHESIS PROTEINS"/>
    <property type="match status" value="1"/>
</dbReference>
<evidence type="ECO:0000256" key="8">
    <source>
        <dbReference type="ARBA" id="ARBA00022723"/>
    </source>
</evidence>
<evidence type="ECO:0000256" key="6">
    <source>
        <dbReference type="ARBA" id="ARBA00016919"/>
    </source>
</evidence>
<keyword evidence="15" id="KW-1185">Reference proteome</keyword>
<dbReference type="GO" id="GO:0046654">
    <property type="term" value="P:tetrahydrofolate biosynthetic process"/>
    <property type="evidence" value="ECO:0007669"/>
    <property type="project" value="UniProtKB-UniPathway"/>
</dbReference>
<dbReference type="PROSITE" id="PS00793">
    <property type="entry name" value="DHPS_2"/>
    <property type="match status" value="1"/>
</dbReference>
<keyword evidence="10 12" id="KW-0289">Folate biosynthesis</keyword>
<dbReference type="SUPFAM" id="SSF51717">
    <property type="entry name" value="Dihydropteroate synthetase-like"/>
    <property type="match status" value="1"/>
</dbReference>
<name>A0A7W0C6H3_9BACT</name>
<dbReference type="Gene3D" id="3.20.20.20">
    <property type="entry name" value="Dihydropteroate synthase-like"/>
    <property type="match status" value="1"/>
</dbReference>
<dbReference type="EMBL" id="JACDUS010000001">
    <property type="protein sequence ID" value="MBA2879925.1"/>
    <property type="molecule type" value="Genomic_DNA"/>
</dbReference>
<evidence type="ECO:0000256" key="10">
    <source>
        <dbReference type="ARBA" id="ARBA00022909"/>
    </source>
</evidence>
<protein>
    <recommendedName>
        <fullName evidence="6 12">Dihydropteroate synthase</fullName>
        <shortName evidence="12">DHPS</shortName>
        <ecNumber evidence="5 12">2.5.1.15</ecNumber>
    </recommendedName>
    <alternativeName>
        <fullName evidence="11 12">Dihydropteroate pyrophosphorylase</fullName>
    </alternativeName>
</protein>
<evidence type="ECO:0000256" key="12">
    <source>
        <dbReference type="RuleBase" id="RU361205"/>
    </source>
</evidence>
<dbReference type="GO" id="GO:0046872">
    <property type="term" value="F:metal ion binding"/>
    <property type="evidence" value="ECO:0007669"/>
    <property type="project" value="UniProtKB-KW"/>
</dbReference>
<comment type="function">
    <text evidence="12">Catalyzes the condensation of para-aminobenzoate (pABA) with 6-hydroxymethyl-7,8-dihydropterin diphosphate (DHPt-PP) to form 7,8-dihydropteroate (H2Pte), the immediate precursor of folate derivatives.</text>
</comment>
<keyword evidence="9 12" id="KW-0460">Magnesium</keyword>
<dbReference type="NCBIfam" id="TIGR01496">
    <property type="entry name" value="DHPS"/>
    <property type="match status" value="1"/>
</dbReference>
<dbReference type="GO" id="GO:0004156">
    <property type="term" value="F:dihydropteroate synthase activity"/>
    <property type="evidence" value="ECO:0007669"/>
    <property type="project" value="UniProtKB-EC"/>
</dbReference>
<comment type="caution">
    <text evidence="14">The sequence shown here is derived from an EMBL/GenBank/DDBJ whole genome shotgun (WGS) entry which is preliminary data.</text>
</comment>
<evidence type="ECO:0000256" key="1">
    <source>
        <dbReference type="ARBA" id="ARBA00000012"/>
    </source>
</evidence>
<dbReference type="PROSITE" id="PS00792">
    <property type="entry name" value="DHPS_1"/>
    <property type="match status" value="1"/>
</dbReference>
<dbReference type="InterPro" id="IPR045031">
    <property type="entry name" value="DHP_synth-like"/>
</dbReference>
<dbReference type="CDD" id="cd00739">
    <property type="entry name" value="DHPS"/>
    <property type="match status" value="1"/>
</dbReference>
<evidence type="ECO:0000256" key="9">
    <source>
        <dbReference type="ARBA" id="ARBA00022842"/>
    </source>
</evidence>
<dbReference type="InterPro" id="IPR006390">
    <property type="entry name" value="DHP_synth_dom"/>
</dbReference>
<dbReference type="InterPro" id="IPR000489">
    <property type="entry name" value="Pterin-binding_dom"/>
</dbReference>
<sequence>MSRRELCFCGRRLHLDKKTAIMGILNVTPDSFSDGGKFLRYEDALERAREMIQQGADIIDIGGESSRPFSEPVSAEEELDRVLPVIRALAGNIDVPVSIDTTKAEVARRAVAAGAEIINDISAMRFDPDMAKVAADTGAGLVLMHMKGTPKSMQKNPVYDHLIGEIRDFLMDAVGRAEAAGVKANRIVIDPGVGFGKTVAHNLQILHQLNRFDDIGPPLLLGVSRKAFIRKILGQTKGPEPAPDDPDIENATQAAVAIGIFNGAGIVRVHNVSRARAAVRIADAICRSVVCPSGEENQ</sequence>
<evidence type="ECO:0000256" key="5">
    <source>
        <dbReference type="ARBA" id="ARBA00012458"/>
    </source>
</evidence>
<dbReference type="PANTHER" id="PTHR20941:SF1">
    <property type="entry name" value="FOLIC ACID SYNTHESIS PROTEIN FOL1"/>
    <property type="match status" value="1"/>
</dbReference>
<dbReference type="GO" id="GO:0005829">
    <property type="term" value="C:cytosol"/>
    <property type="evidence" value="ECO:0007669"/>
    <property type="project" value="TreeGrafter"/>
</dbReference>
<evidence type="ECO:0000256" key="7">
    <source>
        <dbReference type="ARBA" id="ARBA00022679"/>
    </source>
</evidence>
<dbReference type="InterPro" id="IPR011005">
    <property type="entry name" value="Dihydropteroate_synth-like_sf"/>
</dbReference>
<accession>A0A7W0C6H3</accession>
<dbReference type="AlphaFoldDB" id="A0A7W0C6H3"/>
<comment type="similarity">
    <text evidence="4 12">Belongs to the DHPS family.</text>
</comment>
<dbReference type="UniPathway" id="UPA00077">
    <property type="reaction ID" value="UER00156"/>
</dbReference>
<dbReference type="EC" id="2.5.1.15" evidence="5 12"/>
<dbReference type="Proteomes" id="UP000525298">
    <property type="component" value="Unassembled WGS sequence"/>
</dbReference>
<evidence type="ECO:0000256" key="11">
    <source>
        <dbReference type="ARBA" id="ARBA00030193"/>
    </source>
</evidence>
<proteinExistence type="inferred from homology"/>